<dbReference type="GO" id="GO:0016780">
    <property type="term" value="F:phosphotransferase activity, for other substituted phosphate groups"/>
    <property type="evidence" value="ECO:0007669"/>
    <property type="project" value="TreeGrafter"/>
</dbReference>
<dbReference type="PANTHER" id="PTHR30576:SF0">
    <property type="entry name" value="UNDECAPRENYL-PHOSPHATE N-ACETYLGALACTOSAMINYL 1-PHOSPHATE TRANSFERASE-RELATED"/>
    <property type="match status" value="1"/>
</dbReference>
<name>A0A2A5RZH4_9LACT</name>
<evidence type="ECO:0000313" key="4">
    <source>
        <dbReference type="Proteomes" id="UP000218282"/>
    </source>
</evidence>
<keyword evidence="4" id="KW-1185">Reference proteome</keyword>
<accession>A0A2A5RZH4</accession>
<protein>
    <recommendedName>
        <fullName evidence="2">Bacterial sugar transferase domain-containing protein</fullName>
    </recommendedName>
</protein>
<reference evidence="3 4" key="1">
    <citation type="submission" date="2014-12" db="EMBL/GenBank/DDBJ databases">
        <title>Draft genome sequences of 10 type strains of Lactococcus.</title>
        <authorList>
            <person name="Sun Z."/>
            <person name="Zhong Z."/>
            <person name="Liu W."/>
            <person name="Zhang W."/>
            <person name="Zhang H."/>
        </authorList>
    </citation>
    <scope>NUCLEOTIDE SEQUENCE [LARGE SCALE GENOMIC DNA]</scope>
    <source>
        <strain evidence="3 4">DSM 6634</strain>
    </source>
</reference>
<evidence type="ECO:0000259" key="2">
    <source>
        <dbReference type="Pfam" id="PF02397"/>
    </source>
</evidence>
<dbReference type="AlphaFoldDB" id="A0A2A5RZH4"/>
<dbReference type="PANTHER" id="PTHR30576">
    <property type="entry name" value="COLANIC BIOSYNTHESIS UDP-GLUCOSE LIPID CARRIER TRANSFERASE"/>
    <property type="match status" value="1"/>
</dbReference>
<comment type="similarity">
    <text evidence="1">Belongs to the bacterial sugar transferase family.</text>
</comment>
<evidence type="ECO:0000256" key="1">
    <source>
        <dbReference type="ARBA" id="ARBA00006464"/>
    </source>
</evidence>
<sequence length="62" mass="7378">MFYKQERYGKNGRIFHILKFRTMIVDAEHYLDQHPEVKAEYHASGNKLANDPRVTRIGAFIR</sequence>
<dbReference type="Proteomes" id="UP000218282">
    <property type="component" value="Unassembled WGS sequence"/>
</dbReference>
<proteinExistence type="inferred from homology"/>
<gene>
    <name evidence="3" type="ORF">RU86_GL000249</name>
</gene>
<organism evidence="3 4">
    <name type="scientific">Pseudolactococcus piscium</name>
    <dbReference type="NCBI Taxonomy" id="1364"/>
    <lineage>
        <taxon>Bacteria</taxon>
        <taxon>Bacillati</taxon>
        <taxon>Bacillota</taxon>
        <taxon>Bacilli</taxon>
        <taxon>Lactobacillales</taxon>
        <taxon>Streptococcaceae</taxon>
        <taxon>Pseudolactococcus</taxon>
    </lineage>
</organism>
<dbReference type="InterPro" id="IPR003362">
    <property type="entry name" value="Bact_transf"/>
</dbReference>
<evidence type="ECO:0000313" key="3">
    <source>
        <dbReference type="EMBL" id="PCS06590.1"/>
    </source>
</evidence>
<feature type="domain" description="Bacterial sugar transferase" evidence="2">
    <location>
        <begin position="1"/>
        <end position="62"/>
    </location>
</feature>
<comment type="caution">
    <text evidence="3">The sequence shown here is derived from an EMBL/GenBank/DDBJ whole genome shotgun (WGS) entry which is preliminary data.</text>
</comment>
<dbReference type="EMBL" id="JXJW01000010">
    <property type="protein sequence ID" value="PCS06590.1"/>
    <property type="molecule type" value="Genomic_DNA"/>
</dbReference>
<dbReference type="Pfam" id="PF02397">
    <property type="entry name" value="Bac_transf"/>
    <property type="match status" value="1"/>
</dbReference>